<dbReference type="Pfam" id="PF02518">
    <property type="entry name" value="HATPase_c"/>
    <property type="match status" value="1"/>
</dbReference>
<evidence type="ECO:0000313" key="17">
    <source>
        <dbReference type="EMBL" id="XFO67079.1"/>
    </source>
</evidence>
<dbReference type="PANTHER" id="PTHR34220">
    <property type="entry name" value="SENSOR HISTIDINE KINASE YPDA"/>
    <property type="match status" value="1"/>
</dbReference>
<feature type="domain" description="Histidine kinase/HSP90-like ATPase" evidence="16">
    <location>
        <begin position="451"/>
        <end position="558"/>
    </location>
</feature>
<keyword evidence="6 17" id="KW-0808">Transferase</keyword>
<evidence type="ECO:0000256" key="9">
    <source>
        <dbReference type="ARBA" id="ARBA00022777"/>
    </source>
</evidence>
<keyword evidence="9 17" id="KW-0418">Kinase</keyword>
<dbReference type="RefSeq" id="WP_094605187.1">
    <property type="nucleotide sequence ID" value="NZ_CP155573.1"/>
</dbReference>
<evidence type="ECO:0000259" key="16">
    <source>
        <dbReference type="SMART" id="SM00387"/>
    </source>
</evidence>
<evidence type="ECO:0000256" key="8">
    <source>
        <dbReference type="ARBA" id="ARBA00022741"/>
    </source>
</evidence>
<dbReference type="InterPro" id="IPR036890">
    <property type="entry name" value="HATPase_C_sf"/>
</dbReference>
<dbReference type="SMART" id="SM00387">
    <property type="entry name" value="HATPase_c"/>
    <property type="match status" value="1"/>
</dbReference>
<dbReference type="Pfam" id="PF13492">
    <property type="entry name" value="GAF_3"/>
    <property type="match status" value="1"/>
</dbReference>
<feature type="transmembrane region" description="Helical" evidence="14">
    <location>
        <begin position="169"/>
        <end position="188"/>
    </location>
</feature>
<dbReference type="Pfam" id="PF07694">
    <property type="entry name" value="5TM-5TMR_LYT"/>
    <property type="match status" value="1"/>
</dbReference>
<feature type="transmembrane region" description="Helical" evidence="14">
    <location>
        <begin position="134"/>
        <end position="157"/>
    </location>
</feature>
<dbReference type="Pfam" id="PF06580">
    <property type="entry name" value="His_kinase"/>
    <property type="match status" value="1"/>
</dbReference>
<evidence type="ECO:0000256" key="14">
    <source>
        <dbReference type="SAM" id="Phobius"/>
    </source>
</evidence>
<dbReference type="InterPro" id="IPR010559">
    <property type="entry name" value="Sig_transdc_His_kin_internal"/>
</dbReference>
<name>A0ABZ3INS4_9FIRM</name>
<dbReference type="InterPro" id="IPR029016">
    <property type="entry name" value="GAF-like_dom_sf"/>
</dbReference>
<dbReference type="EC" id="2.7.13.3" evidence="3"/>
<feature type="domain" description="GAF" evidence="15">
    <location>
        <begin position="218"/>
        <end position="357"/>
    </location>
</feature>
<dbReference type="SUPFAM" id="SSF55874">
    <property type="entry name" value="ATPase domain of HSP90 chaperone/DNA topoisomerase II/histidine kinase"/>
    <property type="match status" value="1"/>
</dbReference>
<dbReference type="InterPro" id="IPR011620">
    <property type="entry name" value="Sig_transdc_His_kinase_LytS_TM"/>
</dbReference>
<dbReference type="InterPro" id="IPR003594">
    <property type="entry name" value="HATPase_dom"/>
</dbReference>
<comment type="catalytic activity">
    <reaction evidence="1">
        <text>ATP + protein L-histidine = ADP + protein N-phospho-L-histidine.</text>
        <dbReference type="EC" id="2.7.13.3"/>
    </reaction>
</comment>
<accession>A0ABZ3INS4</accession>
<evidence type="ECO:0000256" key="3">
    <source>
        <dbReference type="ARBA" id="ARBA00012438"/>
    </source>
</evidence>
<dbReference type="GO" id="GO:0004673">
    <property type="term" value="F:protein histidine kinase activity"/>
    <property type="evidence" value="ECO:0007669"/>
    <property type="project" value="UniProtKB-EC"/>
</dbReference>
<feature type="transmembrane region" description="Helical" evidence="14">
    <location>
        <begin position="42"/>
        <end position="61"/>
    </location>
</feature>
<dbReference type="EMBL" id="CP155573">
    <property type="protein sequence ID" value="XFO67079.1"/>
    <property type="molecule type" value="Genomic_DNA"/>
</dbReference>
<evidence type="ECO:0000256" key="2">
    <source>
        <dbReference type="ARBA" id="ARBA00004651"/>
    </source>
</evidence>
<dbReference type="InterPro" id="IPR050640">
    <property type="entry name" value="Bact_2-comp_sensor_kinase"/>
</dbReference>
<evidence type="ECO:0000256" key="7">
    <source>
        <dbReference type="ARBA" id="ARBA00022692"/>
    </source>
</evidence>
<dbReference type="SUPFAM" id="SSF55781">
    <property type="entry name" value="GAF domain-like"/>
    <property type="match status" value="1"/>
</dbReference>
<keyword evidence="13 14" id="KW-0472">Membrane</keyword>
<keyword evidence="11 14" id="KW-1133">Transmembrane helix</keyword>
<evidence type="ECO:0000256" key="4">
    <source>
        <dbReference type="ARBA" id="ARBA00022475"/>
    </source>
</evidence>
<organism evidence="17 18">
    <name type="scientific">Sporomusa silvacetica DSM 10669</name>
    <dbReference type="NCBI Taxonomy" id="1123289"/>
    <lineage>
        <taxon>Bacteria</taxon>
        <taxon>Bacillati</taxon>
        <taxon>Bacillota</taxon>
        <taxon>Negativicutes</taxon>
        <taxon>Selenomonadales</taxon>
        <taxon>Sporomusaceae</taxon>
        <taxon>Sporomusa</taxon>
    </lineage>
</organism>
<evidence type="ECO:0000256" key="5">
    <source>
        <dbReference type="ARBA" id="ARBA00022553"/>
    </source>
</evidence>
<evidence type="ECO:0000256" key="13">
    <source>
        <dbReference type="ARBA" id="ARBA00023136"/>
    </source>
</evidence>
<keyword evidence="5" id="KW-0597">Phosphoprotein</keyword>
<reference evidence="17" key="1">
    <citation type="submission" date="2024-05" db="EMBL/GenBank/DDBJ databases">
        <title>Isolation and characterization of Sporomusa carbonis sp. nov., a carboxydotrophic hydrogenogen in the genus of Sporomusa isolated from a charcoal burning pile.</title>
        <authorList>
            <person name="Boeer T."/>
            <person name="Rosenbaum F."/>
            <person name="Eysell L."/>
            <person name="Mueller V."/>
            <person name="Daniel R."/>
            <person name="Poehlein A."/>
        </authorList>
    </citation>
    <scope>NUCLEOTIDE SEQUENCE [LARGE SCALE GENOMIC DNA]</scope>
    <source>
        <strain evidence="17">DSM 10669</strain>
    </source>
</reference>
<evidence type="ECO:0000259" key="15">
    <source>
        <dbReference type="SMART" id="SM00065"/>
    </source>
</evidence>
<keyword evidence="7 14" id="KW-0812">Transmembrane</keyword>
<keyword evidence="8" id="KW-0547">Nucleotide-binding</keyword>
<evidence type="ECO:0000256" key="6">
    <source>
        <dbReference type="ARBA" id="ARBA00022679"/>
    </source>
</evidence>
<proteinExistence type="predicted"/>
<dbReference type="Proteomes" id="UP000216752">
    <property type="component" value="Chromosome"/>
</dbReference>
<sequence length="566" mass="60982">MSEQLLLEMIQRLSVAATLAFVLSQTSIFRRLINRRNTCQDALLLTIFFGLVGISGTYAGIPINDAIANSRVVGVMAAGLIGGRFMGISAGIIAGGHRYLLGGFTALSCALANICEGLLAGMIHKHYPGRPIPWWLALVAGVFGETMQMGIILLTARPYYLAVELVSEIALPMIVANSLGLMVFMLIIKTTTDAQEKISAEQSHKALHIANKTLPYLRRGLTAESAQATAHIILATAGYDAIAITDTEKVIAFTGAESSHHAPAVNTSLTTATRQALATGQVQLARDKSGIGCAHAGCRLASAIVVPLKSADRVIGALKLYYTHKSNLGQADIVFATGLAHLFSTQLELTEIDHQAKRADKAKMKALHAQINPHFLFNTLNTITSLIRTKPDLARDLLIKLSMIFRYTLHKTGQNITIYEELAQVRAYLSIEQARHGEKLVIIEAIEPELGHYLIPSLTIQPLVENAIKHGLQPKPAGGSLTIKATACGDDIEINIIDNGVGMDLAAHNPLEHPSGESIGLINVHERLYGQYGSNYGLTLTSQPGQGTTITLRFPKRLTDEVDDCA</sequence>
<protein>
    <recommendedName>
        <fullName evidence="3">histidine kinase</fullName>
        <ecNumber evidence="3">2.7.13.3</ecNumber>
    </recommendedName>
</protein>
<keyword evidence="12" id="KW-0902">Two-component regulatory system</keyword>
<evidence type="ECO:0000313" key="18">
    <source>
        <dbReference type="Proteomes" id="UP000216752"/>
    </source>
</evidence>
<dbReference type="PRINTS" id="PR00344">
    <property type="entry name" value="BCTRLSENSOR"/>
</dbReference>
<dbReference type="Gene3D" id="3.30.565.10">
    <property type="entry name" value="Histidine kinase-like ATPase, C-terminal domain"/>
    <property type="match status" value="1"/>
</dbReference>
<gene>
    <name evidence="17" type="primary">ypdA_2</name>
    <name evidence="17" type="ORF">SPSIL_032580</name>
</gene>
<dbReference type="SMART" id="SM00065">
    <property type="entry name" value="GAF"/>
    <property type="match status" value="1"/>
</dbReference>
<evidence type="ECO:0000256" key="1">
    <source>
        <dbReference type="ARBA" id="ARBA00000085"/>
    </source>
</evidence>
<dbReference type="PANTHER" id="PTHR34220:SF7">
    <property type="entry name" value="SENSOR HISTIDINE KINASE YPDA"/>
    <property type="match status" value="1"/>
</dbReference>
<comment type="subcellular location">
    <subcellularLocation>
        <location evidence="2">Cell membrane</location>
        <topology evidence="2">Multi-pass membrane protein</topology>
    </subcellularLocation>
</comment>
<dbReference type="Gene3D" id="3.30.450.40">
    <property type="match status" value="1"/>
</dbReference>
<keyword evidence="10" id="KW-0067">ATP-binding</keyword>
<feature type="transmembrane region" description="Helical" evidence="14">
    <location>
        <begin position="99"/>
        <end position="122"/>
    </location>
</feature>
<evidence type="ECO:0000256" key="11">
    <source>
        <dbReference type="ARBA" id="ARBA00022989"/>
    </source>
</evidence>
<dbReference type="InterPro" id="IPR003018">
    <property type="entry name" value="GAF"/>
</dbReference>
<evidence type="ECO:0000256" key="10">
    <source>
        <dbReference type="ARBA" id="ARBA00022840"/>
    </source>
</evidence>
<dbReference type="InterPro" id="IPR004358">
    <property type="entry name" value="Sig_transdc_His_kin-like_C"/>
</dbReference>
<evidence type="ECO:0000256" key="12">
    <source>
        <dbReference type="ARBA" id="ARBA00023012"/>
    </source>
</evidence>
<keyword evidence="18" id="KW-1185">Reference proteome</keyword>
<feature type="transmembrane region" description="Helical" evidence="14">
    <location>
        <begin position="73"/>
        <end position="93"/>
    </location>
</feature>
<keyword evidence="4" id="KW-1003">Cell membrane</keyword>